<dbReference type="PANTHER" id="PTHR31566:SF0">
    <property type="entry name" value="CYTOCHROME C BIOGENESIS PROTEIN CCS1, CHLOROPLASTIC"/>
    <property type="match status" value="1"/>
</dbReference>
<protein>
    <submittedName>
        <fullName evidence="8">Cytochrome c biogenesis protein ResB</fullName>
    </submittedName>
</protein>
<feature type="domain" description="ResB-like" evidence="7">
    <location>
        <begin position="28"/>
        <end position="702"/>
    </location>
</feature>
<sequence length="727" mass="79106">MSTASSSGPHLKSSHRVLRDAVELLSSMRFAIALLTVIAVASVIGTILNQNEPYPNYVNQFGPFWADLFRMLSLQKVYSSWWFLLILAFLVVSTTLCLIRNSPKIIVEMRSWKDHVRERSLRAFHHRGEFVVALPRAEALARVGALLRSHGYRIKQVEHEGATLLAAKAGAANKLGYILAHAAVVVICIGGLLDGDMLIRAQMWLGGKTPISNDAVIGEIPLQHRLPASNPGFRGSVFVPEGSTVSSAILNIADGSLVQDLPFTITLKKFSIDFYQTGMPKLFASDVIVTDRATGKQTVATVKVNEPLVVDGIAIYQSSFGDGGTKLKFVGYPMQGTGRGTFAIDGTVGASAPLVGTGSATDSEGLTVEFSDFRLMNIESITDASGKPDARGVARKSLSQPIESRLGAAANTESQKVLRNVGPSVQYKLRDRNGQAREYNNYMVPVQLDGQSVFLAGMRESPNEPFRYLRIPADDQGSVTDWMRLRAALQDRATRAEAARRFALASMPGADKTELRTQLAESALHALNLFAGSTRPSPDSPPGGFTAIAGFLGKSVPAAEQQNAADVLLKILNGSMWELWQLARAQDQLPAPPNNAQSGAFLQQSIDALSDSVFYGAPVFLQLQDFKEVKASVFQMTRSPGKSIVYLGSLLLVLGVLAMFYIRERRVWIWIKDHDHLTAKPGSQLLMAMSTQRRTLDFEKEFVALREDIGRAAGADGQPLPPSQTLH</sequence>
<gene>
    <name evidence="8" type="ORF">GJQ57_22575</name>
</gene>
<organism evidence="8 9">
    <name type="scientific">Ralstonia pickettii</name>
    <name type="common">Burkholderia pickettii</name>
    <dbReference type="NCBI Taxonomy" id="329"/>
    <lineage>
        <taxon>Bacteria</taxon>
        <taxon>Pseudomonadati</taxon>
        <taxon>Pseudomonadota</taxon>
        <taxon>Betaproteobacteria</taxon>
        <taxon>Burkholderiales</taxon>
        <taxon>Burkholderiaceae</taxon>
        <taxon>Ralstonia</taxon>
    </lineage>
</organism>
<keyword evidence="5 6" id="KW-0472">Membrane</keyword>
<proteinExistence type="predicted"/>
<evidence type="ECO:0000256" key="1">
    <source>
        <dbReference type="ARBA" id="ARBA00004141"/>
    </source>
</evidence>
<dbReference type="Pfam" id="PF05140">
    <property type="entry name" value="ResB"/>
    <property type="match status" value="1"/>
</dbReference>
<feature type="transmembrane region" description="Helical" evidence="6">
    <location>
        <begin position="21"/>
        <end position="48"/>
    </location>
</feature>
<accession>A0A7X2HRJ9</accession>
<evidence type="ECO:0000256" key="5">
    <source>
        <dbReference type="ARBA" id="ARBA00023136"/>
    </source>
</evidence>
<evidence type="ECO:0000256" key="3">
    <source>
        <dbReference type="ARBA" id="ARBA00022748"/>
    </source>
</evidence>
<reference evidence="8 9" key="1">
    <citation type="submission" date="2019-11" db="EMBL/GenBank/DDBJ databases">
        <title>Phenotypic characterization of an OXA-22 and OXA-60 co-producing Ralstonia pickettii clinical strain.</title>
        <authorList>
            <person name="He F."/>
        </authorList>
    </citation>
    <scope>NUCLEOTIDE SEQUENCE [LARGE SCALE GENOMIC DNA]</scope>
    <source>
        <strain evidence="8 9">PSLESD1</strain>
    </source>
</reference>
<keyword evidence="4 6" id="KW-1133">Transmembrane helix</keyword>
<dbReference type="RefSeq" id="WP_154208872.1">
    <property type="nucleotide sequence ID" value="NZ_WJYN01000013.1"/>
</dbReference>
<evidence type="ECO:0000256" key="2">
    <source>
        <dbReference type="ARBA" id="ARBA00022692"/>
    </source>
</evidence>
<evidence type="ECO:0000313" key="9">
    <source>
        <dbReference type="Proteomes" id="UP000441032"/>
    </source>
</evidence>
<feature type="transmembrane region" description="Helical" evidence="6">
    <location>
        <begin position="81"/>
        <end position="99"/>
    </location>
</feature>
<dbReference type="InterPro" id="IPR023494">
    <property type="entry name" value="Cyt_c_bgen_Ccs1/CcsB/ResB"/>
</dbReference>
<evidence type="ECO:0000256" key="6">
    <source>
        <dbReference type="SAM" id="Phobius"/>
    </source>
</evidence>
<name>A0A7X2HRJ9_RALPI</name>
<feature type="transmembrane region" description="Helical" evidence="6">
    <location>
        <begin position="644"/>
        <end position="662"/>
    </location>
</feature>
<evidence type="ECO:0000313" key="8">
    <source>
        <dbReference type="EMBL" id="MRT01440.1"/>
    </source>
</evidence>
<dbReference type="GO" id="GO:0016020">
    <property type="term" value="C:membrane"/>
    <property type="evidence" value="ECO:0007669"/>
    <property type="project" value="UniProtKB-SubCell"/>
</dbReference>
<evidence type="ECO:0000256" key="4">
    <source>
        <dbReference type="ARBA" id="ARBA00022989"/>
    </source>
</evidence>
<keyword evidence="2 6" id="KW-0812">Transmembrane</keyword>
<dbReference type="Proteomes" id="UP000441032">
    <property type="component" value="Unassembled WGS sequence"/>
</dbReference>
<dbReference type="GO" id="GO:0017004">
    <property type="term" value="P:cytochrome complex assembly"/>
    <property type="evidence" value="ECO:0007669"/>
    <property type="project" value="UniProtKB-KW"/>
</dbReference>
<dbReference type="AlphaFoldDB" id="A0A7X2HRJ9"/>
<feature type="transmembrane region" description="Helical" evidence="6">
    <location>
        <begin position="175"/>
        <end position="193"/>
    </location>
</feature>
<dbReference type="PANTHER" id="PTHR31566">
    <property type="entry name" value="CYTOCHROME C BIOGENESIS PROTEIN CCS1, CHLOROPLASTIC"/>
    <property type="match status" value="1"/>
</dbReference>
<comment type="subcellular location">
    <subcellularLocation>
        <location evidence="1">Membrane</location>
        <topology evidence="1">Multi-pass membrane protein</topology>
    </subcellularLocation>
</comment>
<evidence type="ECO:0000259" key="7">
    <source>
        <dbReference type="Pfam" id="PF05140"/>
    </source>
</evidence>
<dbReference type="InterPro" id="IPR007816">
    <property type="entry name" value="ResB-like_domain"/>
</dbReference>
<keyword evidence="3" id="KW-0201">Cytochrome c-type biogenesis</keyword>
<dbReference type="EMBL" id="WJYN01000013">
    <property type="protein sequence ID" value="MRT01440.1"/>
    <property type="molecule type" value="Genomic_DNA"/>
</dbReference>
<comment type="caution">
    <text evidence="8">The sequence shown here is derived from an EMBL/GenBank/DDBJ whole genome shotgun (WGS) entry which is preliminary data.</text>
</comment>